<dbReference type="AlphaFoldDB" id="A6G2N6"/>
<evidence type="ECO:0000313" key="4">
    <source>
        <dbReference type="Proteomes" id="UP000005801"/>
    </source>
</evidence>
<dbReference type="Proteomes" id="UP000005801">
    <property type="component" value="Unassembled WGS sequence"/>
</dbReference>
<sequence length="347" mass="36418">MSGLGSVLLGLTLSLASSEAEDARRLRTLAAVPEVPQAPRPLVSYERSLAAVQAATFATNTEPERGAIQLEVALRALLDHSPRLSSDQEGQRLQLLGELALARVALLRGEELRAATIMDRLLTIAELSGSRGEFDEETIGPRLSQLLRERRAEDLGAWTRLRVHCSGPCAVFVDGRAVKLERVAGDGVPLSVGEHVLWIEEGTRPRREWLEVDSSGELLERSTGASVEPPPPSLAAGTLELPPASMPAGPTRGEDRTKAILPRWLEIAGVVTGAGLGGASASLLVLDGRCVGGGSPSGPNACANLHQTQAGGVALAAAGATTLLTSAILLAIDERRRAHVNGEDGHD</sequence>
<gene>
    <name evidence="3" type="ORF">PPSIR1_23066</name>
</gene>
<feature type="transmembrane region" description="Helical" evidence="2">
    <location>
        <begin position="310"/>
        <end position="332"/>
    </location>
</feature>
<evidence type="ECO:0000256" key="1">
    <source>
        <dbReference type="SAM" id="MobiDB-lite"/>
    </source>
</evidence>
<protein>
    <submittedName>
        <fullName evidence="3">Uncharacterized protein</fullName>
    </submittedName>
</protein>
<keyword evidence="2" id="KW-0472">Membrane</keyword>
<keyword evidence="4" id="KW-1185">Reference proteome</keyword>
<organism evidence="3 4">
    <name type="scientific">Plesiocystis pacifica SIR-1</name>
    <dbReference type="NCBI Taxonomy" id="391625"/>
    <lineage>
        <taxon>Bacteria</taxon>
        <taxon>Pseudomonadati</taxon>
        <taxon>Myxococcota</taxon>
        <taxon>Polyangia</taxon>
        <taxon>Nannocystales</taxon>
        <taxon>Nannocystaceae</taxon>
        <taxon>Plesiocystis</taxon>
    </lineage>
</organism>
<keyword evidence="2" id="KW-1133">Transmembrane helix</keyword>
<name>A6G2N6_9BACT</name>
<reference evidence="3 4" key="1">
    <citation type="submission" date="2007-06" db="EMBL/GenBank/DDBJ databases">
        <authorList>
            <person name="Shimkets L."/>
            <person name="Ferriera S."/>
            <person name="Johnson J."/>
            <person name="Kravitz S."/>
            <person name="Beeson K."/>
            <person name="Sutton G."/>
            <person name="Rogers Y.-H."/>
            <person name="Friedman R."/>
            <person name="Frazier M."/>
            <person name="Venter J.C."/>
        </authorList>
    </citation>
    <scope>NUCLEOTIDE SEQUENCE [LARGE SCALE GENOMIC DNA]</scope>
    <source>
        <strain evidence="3 4">SIR-1</strain>
    </source>
</reference>
<dbReference type="STRING" id="391625.PPSIR1_23066"/>
<accession>A6G2N6</accession>
<comment type="caution">
    <text evidence="3">The sequence shown here is derived from an EMBL/GenBank/DDBJ whole genome shotgun (WGS) entry which is preliminary data.</text>
</comment>
<dbReference type="EMBL" id="ABCS01000015">
    <property type="protein sequence ID" value="EDM79973.1"/>
    <property type="molecule type" value="Genomic_DNA"/>
</dbReference>
<feature type="region of interest" description="Disordered" evidence="1">
    <location>
        <begin position="220"/>
        <end position="253"/>
    </location>
</feature>
<proteinExistence type="predicted"/>
<keyword evidence="2" id="KW-0812">Transmembrane</keyword>
<evidence type="ECO:0000313" key="3">
    <source>
        <dbReference type="EMBL" id="EDM79973.1"/>
    </source>
</evidence>
<evidence type="ECO:0000256" key="2">
    <source>
        <dbReference type="SAM" id="Phobius"/>
    </source>
</evidence>